<evidence type="ECO:0000313" key="2">
    <source>
        <dbReference type="Proteomes" id="UP000268696"/>
    </source>
</evidence>
<accession>A0A3G7U7G4</accession>
<dbReference type="SUPFAM" id="SSF56784">
    <property type="entry name" value="HAD-like"/>
    <property type="match status" value="1"/>
</dbReference>
<dbReference type="SFLD" id="SFLDG01129">
    <property type="entry name" value="C1.5:_HAD__Beta-PGM__Phosphata"/>
    <property type="match status" value="1"/>
</dbReference>
<dbReference type="InterPro" id="IPR023214">
    <property type="entry name" value="HAD_sf"/>
</dbReference>
<dbReference type="PANTHER" id="PTHR43611:SF3">
    <property type="entry name" value="FLAVIN MONONUCLEOTIDE HYDROLASE 1, CHLOROPLATIC"/>
    <property type="match status" value="1"/>
</dbReference>
<dbReference type="PANTHER" id="PTHR43611">
    <property type="entry name" value="ALPHA-D-GLUCOSE 1-PHOSPHATE PHOSPHATASE"/>
    <property type="match status" value="1"/>
</dbReference>
<sequence length="200" mass="23051">MYEKIKNHAICFDVGNTLVKLGPPISSWHDPLDVPKLERLLDSYSLGHIETESFFKKLKALSRHADGAIPFEEWFVEKRLIAPYPGASKLLSSLVKSNFEVLLFSNTNESHWNFIRTLSFAHSHSFVSFLMHKKKPDPEAFKEVERNTHKSNEEIIFFDDSLANVDIANRLGWNGYCVACSNPIDKITKILRENYKIRLL</sequence>
<evidence type="ECO:0008006" key="3">
    <source>
        <dbReference type="Google" id="ProtNLM"/>
    </source>
</evidence>
<reference evidence="1 2" key="1">
    <citation type="submission" date="2018-03" db="EMBL/GenBank/DDBJ databases">
        <title>Diversity of phytobeneficial traits revealed by whole-genome analysis of worldwide-isolated phenazine-producing Pseudomonas spp.</title>
        <authorList>
            <person name="Biessy A."/>
            <person name="Novinscak A."/>
            <person name="Blom J."/>
            <person name="Leger G."/>
            <person name="Thomashow L.S."/>
            <person name="Cazorla F.M."/>
            <person name="Josic D."/>
            <person name="Filion M."/>
        </authorList>
    </citation>
    <scope>NUCLEOTIDE SEQUENCE [LARGE SCALE GENOMIC DNA]</scope>
    <source>
        <strain evidence="1 2">30B</strain>
    </source>
</reference>
<name>A0A3G7U7G4_9PSED</name>
<dbReference type="SFLD" id="SFLDS00003">
    <property type="entry name" value="Haloacid_Dehalogenase"/>
    <property type="match status" value="1"/>
</dbReference>
<dbReference type="RefSeq" id="WP_124377306.1">
    <property type="nucleotide sequence ID" value="NZ_CP027754.1"/>
</dbReference>
<dbReference type="Gene3D" id="3.40.50.1000">
    <property type="entry name" value="HAD superfamily/HAD-like"/>
    <property type="match status" value="1"/>
</dbReference>
<dbReference type="EMBL" id="CP027754">
    <property type="protein sequence ID" value="AZE54519.1"/>
    <property type="molecule type" value="Genomic_DNA"/>
</dbReference>
<evidence type="ECO:0000313" key="1">
    <source>
        <dbReference type="EMBL" id="AZE54519.1"/>
    </source>
</evidence>
<proteinExistence type="predicted"/>
<dbReference type="Pfam" id="PF00702">
    <property type="entry name" value="Hydrolase"/>
    <property type="match status" value="1"/>
</dbReference>
<dbReference type="AlphaFoldDB" id="A0A3G7U7G4"/>
<dbReference type="InterPro" id="IPR036412">
    <property type="entry name" value="HAD-like_sf"/>
</dbReference>
<dbReference type="Proteomes" id="UP000268696">
    <property type="component" value="Chromosome"/>
</dbReference>
<dbReference type="Gene3D" id="1.10.150.240">
    <property type="entry name" value="Putative phosphatase, domain 2"/>
    <property type="match status" value="1"/>
</dbReference>
<dbReference type="InterPro" id="IPR006439">
    <property type="entry name" value="HAD-SF_hydro_IA"/>
</dbReference>
<dbReference type="NCBIfam" id="TIGR01509">
    <property type="entry name" value="HAD-SF-IA-v3"/>
    <property type="match status" value="1"/>
</dbReference>
<protein>
    <recommendedName>
        <fullName evidence="3">HAD family phosphatase</fullName>
    </recommendedName>
</protein>
<dbReference type="InterPro" id="IPR023198">
    <property type="entry name" value="PGP-like_dom2"/>
</dbReference>
<gene>
    <name evidence="1" type="ORF">C4K03_2364</name>
</gene>
<organism evidence="1 2">
    <name type="scientific">Pseudomonas synxantha</name>
    <dbReference type="NCBI Taxonomy" id="47883"/>
    <lineage>
        <taxon>Bacteria</taxon>
        <taxon>Pseudomonadati</taxon>
        <taxon>Pseudomonadota</taxon>
        <taxon>Gammaproteobacteria</taxon>
        <taxon>Pseudomonadales</taxon>
        <taxon>Pseudomonadaceae</taxon>
        <taxon>Pseudomonas</taxon>
    </lineage>
</organism>